<dbReference type="EMBL" id="QVID01000001">
    <property type="protein sequence ID" value="RFN58567.1"/>
    <property type="molecule type" value="Genomic_DNA"/>
</dbReference>
<evidence type="ECO:0000259" key="4">
    <source>
        <dbReference type="Pfam" id="PF20009"/>
    </source>
</evidence>
<gene>
    <name evidence="5" type="ORF">DZ858_00340</name>
</gene>
<feature type="domain" description="GEVED" evidence="4">
    <location>
        <begin position="92"/>
        <end position="186"/>
    </location>
</feature>
<dbReference type="InterPro" id="IPR045474">
    <property type="entry name" value="GEVED"/>
</dbReference>
<dbReference type="Proteomes" id="UP000261082">
    <property type="component" value="Unassembled WGS sequence"/>
</dbReference>
<evidence type="ECO:0000313" key="6">
    <source>
        <dbReference type="Proteomes" id="UP000261082"/>
    </source>
</evidence>
<feature type="domain" description="Secretion system C-terminal sorting" evidence="3">
    <location>
        <begin position="203"/>
        <end position="265"/>
    </location>
</feature>
<feature type="chain" id="PRO_5017535159" evidence="2">
    <location>
        <begin position="21"/>
        <end position="274"/>
    </location>
</feature>
<dbReference type="AlphaFoldDB" id="A0A3E1Q8U7"/>
<evidence type="ECO:0000256" key="2">
    <source>
        <dbReference type="SAM" id="SignalP"/>
    </source>
</evidence>
<evidence type="ECO:0000313" key="5">
    <source>
        <dbReference type="EMBL" id="RFN58567.1"/>
    </source>
</evidence>
<dbReference type="InterPro" id="IPR026444">
    <property type="entry name" value="Secre_tail"/>
</dbReference>
<keyword evidence="1 2" id="KW-0732">Signal</keyword>
<dbReference type="OrthoDB" id="9792152at2"/>
<accession>A0A3E1Q8U7</accession>
<evidence type="ECO:0000256" key="1">
    <source>
        <dbReference type="ARBA" id="ARBA00022729"/>
    </source>
</evidence>
<sequence>MKKITLLPLLFILLTFGMQAQVFPNPYCEIADPSDTTVEEITAVNFAGTNITNNDASAVLINKTETIIGITPSETYTISVEGDTKGDFDNDIVAFIDWNQNEVLDDANEIYEIGTLTNSTGDDGVSVSMDIMVPSDAVLGTTRIRITKTYTDEDSVAEIDPCAIAFNPFGQGIFPGYGQALDFTLNVGTLTTENFDVNSFSAYPIPTQNVLNLSYKSEISSVKIYNLLGQEQEVYTQNKTASTLQLNVSKLTTGAYIVKLVSEEGYYSFNMLKQ</sequence>
<comment type="caution">
    <text evidence="5">The sequence shown here is derived from an EMBL/GenBank/DDBJ whole genome shotgun (WGS) entry which is preliminary data.</text>
</comment>
<protein>
    <submittedName>
        <fullName evidence="5">T9SS C-terminal target domain-containing protein</fullName>
    </submittedName>
</protein>
<name>A0A3E1Q8U7_9FLAO</name>
<evidence type="ECO:0000259" key="3">
    <source>
        <dbReference type="Pfam" id="PF18962"/>
    </source>
</evidence>
<dbReference type="RefSeq" id="WP_117157595.1">
    <property type="nucleotide sequence ID" value="NZ_QVID01000001.1"/>
</dbReference>
<reference evidence="5 6" key="1">
    <citation type="journal article" date="2007" name="Int. J. Syst. Evol. Microbiol.">
        <title>Marixanthomonas ophiurae gen. nov., sp. nov., a marine bacterium of the family Flavobacteriaceae isolated from a deep-sea brittle star.</title>
        <authorList>
            <person name="Romanenko L.A."/>
            <person name="Uchino M."/>
            <person name="Frolova G.M."/>
            <person name="Mikhailov V.V."/>
        </authorList>
    </citation>
    <scope>NUCLEOTIDE SEQUENCE [LARGE SCALE GENOMIC DNA]</scope>
    <source>
        <strain evidence="5 6">KMM 3046</strain>
    </source>
</reference>
<feature type="signal peptide" evidence="2">
    <location>
        <begin position="1"/>
        <end position="20"/>
    </location>
</feature>
<proteinExistence type="predicted"/>
<dbReference type="NCBIfam" id="TIGR04183">
    <property type="entry name" value="Por_Secre_tail"/>
    <property type="match status" value="1"/>
</dbReference>
<dbReference type="Pfam" id="PF20009">
    <property type="entry name" value="GEVED"/>
    <property type="match status" value="1"/>
</dbReference>
<dbReference type="Pfam" id="PF18962">
    <property type="entry name" value="Por_Secre_tail"/>
    <property type="match status" value="1"/>
</dbReference>
<keyword evidence="6" id="KW-1185">Reference proteome</keyword>
<organism evidence="5 6">
    <name type="scientific">Marixanthomonas ophiurae</name>
    <dbReference type="NCBI Taxonomy" id="387659"/>
    <lineage>
        <taxon>Bacteria</taxon>
        <taxon>Pseudomonadati</taxon>
        <taxon>Bacteroidota</taxon>
        <taxon>Flavobacteriia</taxon>
        <taxon>Flavobacteriales</taxon>
        <taxon>Flavobacteriaceae</taxon>
        <taxon>Marixanthomonas</taxon>
    </lineage>
</organism>